<dbReference type="Proteomes" id="UP001589810">
    <property type="component" value="Unassembled WGS sequence"/>
</dbReference>
<feature type="region of interest" description="Disordered" evidence="1">
    <location>
        <begin position="375"/>
        <end position="406"/>
    </location>
</feature>
<protein>
    <submittedName>
        <fullName evidence="4">PucR family transcriptional regulator</fullName>
    </submittedName>
</protein>
<dbReference type="Pfam" id="PF13556">
    <property type="entry name" value="HTH_30"/>
    <property type="match status" value="1"/>
</dbReference>
<dbReference type="InterPro" id="IPR025736">
    <property type="entry name" value="PucR_C-HTH_dom"/>
</dbReference>
<feature type="compositionally biased region" description="Low complexity" evidence="1">
    <location>
        <begin position="394"/>
        <end position="406"/>
    </location>
</feature>
<evidence type="ECO:0000313" key="5">
    <source>
        <dbReference type="Proteomes" id="UP001589810"/>
    </source>
</evidence>
<evidence type="ECO:0000259" key="3">
    <source>
        <dbReference type="Pfam" id="PF14361"/>
    </source>
</evidence>
<organism evidence="4 5">
    <name type="scientific">Kutzneria chonburiensis</name>
    <dbReference type="NCBI Taxonomy" id="1483604"/>
    <lineage>
        <taxon>Bacteria</taxon>
        <taxon>Bacillati</taxon>
        <taxon>Actinomycetota</taxon>
        <taxon>Actinomycetes</taxon>
        <taxon>Pseudonocardiales</taxon>
        <taxon>Pseudonocardiaceae</taxon>
        <taxon>Kutzneria</taxon>
    </lineage>
</organism>
<dbReference type="InterPro" id="IPR042070">
    <property type="entry name" value="PucR_C-HTH_sf"/>
</dbReference>
<dbReference type="EMBL" id="JBHLUD010000013">
    <property type="protein sequence ID" value="MFC0547490.1"/>
    <property type="molecule type" value="Genomic_DNA"/>
</dbReference>
<keyword evidence="5" id="KW-1185">Reference proteome</keyword>
<sequence length="406" mass="43267">MTEETAGRATLRRIMEQMRADPDVLDGVVTEVRAQSPQVAALPVAEVRRHIAALLGVASAAFIDSTGLGVEAADRLATDRALQGVPLSALLAGFQTGRAHVLRELGGRLRQHEMLADDFVAALLELDGYANKLQNRLVEAYRETELRLARTAQAARVQALRELLKGGPVTGVVNTGLAEDRHYHVVLADVSDPRQARRAEAALAETFCVTVDGLVCGVAVQLPDLSPVADVLSVVTPPVLPKDFGAAYQACRAALQTGRCRGLSGAVRLTELAVDLVTDGFPALGRMLADDLLAGLAGTDDFHRLLASTALTYLDHGGRVDATALALHVHPNTVKHRLRRLAELTGFSPPEGSLAEALRWRWAVDTWLRSTGAWSASEAASPPQSSRRNGHQVSGHLGTTSSHSST</sequence>
<dbReference type="Gene3D" id="1.10.10.2840">
    <property type="entry name" value="PucR C-terminal helix-turn-helix domain"/>
    <property type="match status" value="1"/>
</dbReference>
<name>A0ABV6N4K3_9PSEU</name>
<feature type="domain" description="PucR C-terminal helix-turn-helix" evidence="2">
    <location>
        <begin position="306"/>
        <end position="350"/>
    </location>
</feature>
<feature type="compositionally biased region" description="Low complexity" evidence="1">
    <location>
        <begin position="375"/>
        <end position="386"/>
    </location>
</feature>
<evidence type="ECO:0000259" key="2">
    <source>
        <dbReference type="Pfam" id="PF13556"/>
    </source>
</evidence>
<dbReference type="RefSeq" id="WP_273937718.1">
    <property type="nucleotide sequence ID" value="NZ_CP097263.1"/>
</dbReference>
<gene>
    <name evidence="4" type="ORF">ACFFH7_38685</name>
</gene>
<reference evidence="4 5" key="1">
    <citation type="submission" date="2024-09" db="EMBL/GenBank/DDBJ databases">
        <authorList>
            <person name="Sun Q."/>
            <person name="Mori K."/>
        </authorList>
    </citation>
    <scope>NUCLEOTIDE SEQUENCE [LARGE SCALE GENOMIC DNA]</scope>
    <source>
        <strain evidence="4 5">TBRC 1432</strain>
    </source>
</reference>
<accession>A0ABV6N4K3</accession>
<evidence type="ECO:0000313" key="4">
    <source>
        <dbReference type="EMBL" id="MFC0547490.1"/>
    </source>
</evidence>
<feature type="domain" description="RsbT co-antagonist protein RsbRD N-terminal" evidence="3">
    <location>
        <begin position="22"/>
        <end position="156"/>
    </location>
</feature>
<evidence type="ECO:0000256" key="1">
    <source>
        <dbReference type="SAM" id="MobiDB-lite"/>
    </source>
</evidence>
<proteinExistence type="predicted"/>
<comment type="caution">
    <text evidence="4">The sequence shown here is derived from an EMBL/GenBank/DDBJ whole genome shotgun (WGS) entry which is preliminary data.</text>
</comment>
<dbReference type="Pfam" id="PF14361">
    <property type="entry name" value="RsbRD_N"/>
    <property type="match status" value="1"/>
</dbReference>
<dbReference type="InterPro" id="IPR025751">
    <property type="entry name" value="RsbRD_N_dom"/>
</dbReference>